<gene>
    <name evidence="5" type="ordered locus">Trebr_2186</name>
</gene>
<dbReference type="RefSeq" id="WP_013759300.1">
    <property type="nucleotide sequence ID" value="NC_015500.1"/>
</dbReference>
<keyword evidence="6" id="KW-1185">Reference proteome</keyword>
<protein>
    <submittedName>
        <fullName evidence="5">Helix-turn-helix domain protein</fullName>
    </submittedName>
</protein>
<evidence type="ECO:0000256" key="3">
    <source>
        <dbReference type="ARBA" id="ARBA00023163"/>
    </source>
</evidence>
<dbReference type="HOGENOM" id="CLU_066192_25_0_12"/>
<dbReference type="Proteomes" id="UP000006546">
    <property type="component" value="Chromosome"/>
</dbReference>
<accession>F4LL24</accession>
<proteinExistence type="predicted"/>
<name>F4LL24_TREBD</name>
<keyword evidence="3" id="KW-0804">Transcription</keyword>
<dbReference type="PANTHER" id="PTHR40661">
    <property type="match status" value="1"/>
</dbReference>
<dbReference type="Pfam" id="PF01381">
    <property type="entry name" value="HTH_3"/>
    <property type="match status" value="1"/>
</dbReference>
<dbReference type="Gene3D" id="1.10.260.40">
    <property type="entry name" value="lambda repressor-like DNA-binding domains"/>
    <property type="match status" value="1"/>
</dbReference>
<dbReference type="SMART" id="SM00530">
    <property type="entry name" value="HTH_XRE"/>
    <property type="match status" value="1"/>
</dbReference>
<keyword evidence="1" id="KW-0805">Transcription regulation</keyword>
<dbReference type="PROSITE" id="PS50943">
    <property type="entry name" value="HTH_CROC1"/>
    <property type="match status" value="1"/>
</dbReference>
<sequence length="106" mass="12059">MGFKENLRREMEFQDIKQKELSELTGISVNTLRNYINGHNALPNIDSAIKIAAALKVSVEYLATGAEEHDTEENYKQRRKLLADFESLGPNDKKSVLALIAEMKRH</sequence>
<evidence type="ECO:0000313" key="6">
    <source>
        <dbReference type="Proteomes" id="UP000006546"/>
    </source>
</evidence>
<evidence type="ECO:0000256" key="2">
    <source>
        <dbReference type="ARBA" id="ARBA00023125"/>
    </source>
</evidence>
<dbReference type="SUPFAM" id="SSF47413">
    <property type="entry name" value="lambda repressor-like DNA-binding domains"/>
    <property type="match status" value="1"/>
</dbReference>
<evidence type="ECO:0000259" key="4">
    <source>
        <dbReference type="PROSITE" id="PS50943"/>
    </source>
</evidence>
<dbReference type="InterPro" id="IPR001387">
    <property type="entry name" value="Cro/C1-type_HTH"/>
</dbReference>
<dbReference type="STRING" id="906968.Trebr_2186"/>
<dbReference type="KEGG" id="tbe:Trebr_2186"/>
<reference evidence="6" key="1">
    <citation type="submission" date="2011-04" db="EMBL/GenBank/DDBJ databases">
        <title>The complete genome of Treponema brennaborense DSM 12168.</title>
        <authorList>
            <person name="Lucas S."/>
            <person name="Han J."/>
            <person name="Lapidus A."/>
            <person name="Bruce D."/>
            <person name="Goodwin L."/>
            <person name="Pitluck S."/>
            <person name="Peters L."/>
            <person name="Kyrpides N."/>
            <person name="Mavromatis K."/>
            <person name="Ivanova N."/>
            <person name="Mikhailova N."/>
            <person name="Pagani I."/>
            <person name="Teshima H."/>
            <person name="Detter J.C."/>
            <person name="Tapia R."/>
            <person name="Han C."/>
            <person name="Land M."/>
            <person name="Hauser L."/>
            <person name="Markowitz V."/>
            <person name="Cheng J.-F."/>
            <person name="Hugenholtz P."/>
            <person name="Woyke T."/>
            <person name="Wu D."/>
            <person name="Gronow S."/>
            <person name="Wellnitz S."/>
            <person name="Brambilla E."/>
            <person name="Klenk H.-P."/>
            <person name="Eisen J.A."/>
        </authorList>
    </citation>
    <scope>NUCLEOTIDE SEQUENCE [LARGE SCALE GENOMIC DNA]</scope>
    <source>
        <strain evidence="6">DSM 12168 / CIP 105900 / DD5/3</strain>
    </source>
</reference>
<dbReference type="PANTHER" id="PTHR40661:SF3">
    <property type="entry name" value="FELS-1 PROPHAGE TRANSCRIPTIONAL REGULATOR"/>
    <property type="match status" value="1"/>
</dbReference>
<organism evidence="5 6">
    <name type="scientific">Treponema brennaborense (strain DSM 12168 / CIP 105900 / DD5/3)</name>
    <dbReference type="NCBI Taxonomy" id="906968"/>
    <lineage>
        <taxon>Bacteria</taxon>
        <taxon>Pseudomonadati</taxon>
        <taxon>Spirochaetota</taxon>
        <taxon>Spirochaetia</taxon>
        <taxon>Spirochaetales</taxon>
        <taxon>Treponemataceae</taxon>
        <taxon>Treponema</taxon>
    </lineage>
</organism>
<evidence type="ECO:0000313" key="5">
    <source>
        <dbReference type="EMBL" id="AEE17598.1"/>
    </source>
</evidence>
<dbReference type="AlphaFoldDB" id="F4LL24"/>
<feature type="domain" description="HTH cro/C1-type" evidence="4">
    <location>
        <begin position="7"/>
        <end position="62"/>
    </location>
</feature>
<dbReference type="CDD" id="cd00093">
    <property type="entry name" value="HTH_XRE"/>
    <property type="match status" value="1"/>
</dbReference>
<dbReference type="eggNOG" id="ENOG503239W">
    <property type="taxonomic scope" value="Bacteria"/>
</dbReference>
<dbReference type="GO" id="GO:0003677">
    <property type="term" value="F:DNA binding"/>
    <property type="evidence" value="ECO:0007669"/>
    <property type="project" value="UniProtKB-KW"/>
</dbReference>
<dbReference type="OrthoDB" id="362193at2"/>
<dbReference type="EMBL" id="CP002696">
    <property type="protein sequence ID" value="AEE17598.1"/>
    <property type="molecule type" value="Genomic_DNA"/>
</dbReference>
<keyword evidence="2" id="KW-0238">DNA-binding</keyword>
<evidence type="ECO:0000256" key="1">
    <source>
        <dbReference type="ARBA" id="ARBA00023015"/>
    </source>
</evidence>
<dbReference type="InterPro" id="IPR010982">
    <property type="entry name" value="Lambda_DNA-bd_dom_sf"/>
</dbReference>